<keyword evidence="3" id="KW-0393">Immunoglobulin domain</keyword>
<dbReference type="PANTHER" id="PTHR11738:SF129">
    <property type="entry name" value="LEUKOCYTE-ASSOCIATED IMMUNOGLOBULIN-LIKE RECEPTOR 1"/>
    <property type="match status" value="1"/>
</dbReference>
<dbReference type="EMBL" id="JWIN03000009">
    <property type="protein sequence ID" value="KAB1273644.1"/>
    <property type="molecule type" value="Genomic_DNA"/>
</dbReference>
<feature type="signal peptide" evidence="5">
    <location>
        <begin position="1"/>
        <end position="21"/>
    </location>
</feature>
<dbReference type="SUPFAM" id="SSF48726">
    <property type="entry name" value="Immunoglobulin"/>
    <property type="match status" value="1"/>
</dbReference>
<gene>
    <name evidence="6" type="ORF">Cadr_000012195</name>
</gene>
<evidence type="ECO:0000256" key="5">
    <source>
        <dbReference type="SAM" id="SignalP"/>
    </source>
</evidence>
<dbReference type="Proteomes" id="UP000299084">
    <property type="component" value="Unassembled WGS sequence"/>
</dbReference>
<keyword evidence="7" id="KW-1185">Reference proteome</keyword>
<dbReference type="FunFam" id="2.60.40.10:FF:000049">
    <property type="entry name" value="Leukocyte immunoglobulin-like receptor subfamily B member 1"/>
    <property type="match status" value="1"/>
</dbReference>
<protein>
    <submittedName>
        <fullName evidence="6">Leukocyte-associated immunoglobulin-like receptor 1</fullName>
    </submittedName>
</protein>
<comment type="caution">
    <text evidence="6">The sequence shown here is derived from an EMBL/GenBank/DDBJ whole genome shotgun (WGS) entry which is preliminary data.</text>
</comment>
<keyword evidence="2" id="KW-1015">Disulfide bond</keyword>
<feature type="region of interest" description="Disordered" evidence="4">
    <location>
        <begin position="22"/>
        <end position="41"/>
    </location>
</feature>
<evidence type="ECO:0000256" key="3">
    <source>
        <dbReference type="ARBA" id="ARBA00023319"/>
    </source>
</evidence>
<dbReference type="PANTHER" id="PTHR11738">
    <property type="entry name" value="MHC CLASS I NK CELL RECEPTOR"/>
    <property type="match status" value="1"/>
</dbReference>
<dbReference type="Gene3D" id="2.60.40.10">
    <property type="entry name" value="Immunoglobulins"/>
    <property type="match status" value="1"/>
</dbReference>
<dbReference type="InterPro" id="IPR036179">
    <property type="entry name" value="Ig-like_dom_sf"/>
</dbReference>
<dbReference type="AlphaFoldDB" id="A0A5N4DRQ4"/>
<dbReference type="InterPro" id="IPR013783">
    <property type="entry name" value="Ig-like_fold"/>
</dbReference>
<evidence type="ECO:0000256" key="4">
    <source>
        <dbReference type="SAM" id="MobiDB-lite"/>
    </source>
</evidence>
<dbReference type="InterPro" id="IPR050412">
    <property type="entry name" value="Ig-like_Receptors_ImmuneReg"/>
</dbReference>
<evidence type="ECO:0000256" key="2">
    <source>
        <dbReference type="ARBA" id="ARBA00023157"/>
    </source>
</evidence>
<keyword evidence="1 5" id="KW-0732">Signal</keyword>
<reference evidence="6 7" key="1">
    <citation type="journal article" date="2019" name="Mol. Ecol. Resour.">
        <title>Improving Illumina assemblies with Hi-C and long reads: an example with the North African dromedary.</title>
        <authorList>
            <person name="Elbers J.P."/>
            <person name="Rogers M.F."/>
            <person name="Perelman P.L."/>
            <person name="Proskuryakova A.A."/>
            <person name="Serdyukova N.A."/>
            <person name="Johnson W.E."/>
            <person name="Horin P."/>
            <person name="Corander J."/>
            <person name="Murphy D."/>
            <person name="Burger P.A."/>
        </authorList>
    </citation>
    <scope>NUCLEOTIDE SEQUENCE [LARGE SCALE GENOMIC DNA]</scope>
    <source>
        <strain evidence="6">Drom800</strain>
        <tissue evidence="6">Blood</tissue>
    </source>
</reference>
<dbReference type="GO" id="GO:0002764">
    <property type="term" value="P:immune response-regulating signaling pathway"/>
    <property type="evidence" value="ECO:0007669"/>
    <property type="project" value="TreeGrafter"/>
</dbReference>
<dbReference type="GO" id="GO:0005886">
    <property type="term" value="C:plasma membrane"/>
    <property type="evidence" value="ECO:0007669"/>
    <property type="project" value="TreeGrafter"/>
</dbReference>
<feature type="chain" id="PRO_5024462988" evidence="5">
    <location>
        <begin position="22"/>
        <end position="348"/>
    </location>
</feature>
<keyword evidence="6" id="KW-0675">Receptor</keyword>
<evidence type="ECO:0000256" key="1">
    <source>
        <dbReference type="ARBA" id="ARBA00022729"/>
    </source>
</evidence>
<organism evidence="6 7">
    <name type="scientific">Camelus dromedarius</name>
    <name type="common">Dromedary</name>
    <name type="synonym">Arabian camel</name>
    <dbReference type="NCBI Taxonomy" id="9838"/>
    <lineage>
        <taxon>Eukaryota</taxon>
        <taxon>Metazoa</taxon>
        <taxon>Chordata</taxon>
        <taxon>Craniata</taxon>
        <taxon>Vertebrata</taxon>
        <taxon>Euteleostomi</taxon>
        <taxon>Mammalia</taxon>
        <taxon>Eutheria</taxon>
        <taxon>Laurasiatheria</taxon>
        <taxon>Artiodactyla</taxon>
        <taxon>Tylopoda</taxon>
        <taxon>Camelidae</taxon>
        <taxon>Camelus</taxon>
    </lineage>
</organism>
<proteinExistence type="predicted"/>
<accession>A0A5N4DRQ4</accession>
<evidence type="ECO:0000313" key="7">
    <source>
        <dbReference type="Proteomes" id="UP000299084"/>
    </source>
</evidence>
<evidence type="ECO:0000313" key="6">
    <source>
        <dbReference type="EMBL" id="KAB1273644.1"/>
    </source>
</evidence>
<sequence length="348" mass="38401">MSLHPTGLLGLVLLLGQTICAQEGESSPDPPPTHTTPSQIQMGPALTIVCRGPAGVETFCLENEEDTNDFKDTRASSPLGPHQTEARFLIPAVSEGTATHYRCRYIKEHVWSEPSESLELVVTAVAQGTLDVEKEETFQGKAPPVKASPPPPHSLWLPDRRWSVARIMLKNLCGTPGHQPLICGPGCPAEVGLSQDSPFQEGPWYYHPSAQTPDSTRDQAPTPGYTVETVIHEGSEVKHFTSVVCYCVLWWRDLHSLDTCVWYLAGQVLLQTSGGLVSILPWVTECRAGVVVRKLMKYAQNKMEIKEASLSPSNLEILSALETWCVWERTDQLMIKQHFDGKLNPLLS</sequence>
<name>A0A5N4DRQ4_CAMDR</name>